<keyword evidence="3" id="KW-1185">Reference proteome</keyword>
<dbReference type="PRINTS" id="PR00111">
    <property type="entry name" value="ABHYDROLASE"/>
</dbReference>
<organism evidence="2 3">
    <name type="scientific">Bradyrhizobium daqingense</name>
    <dbReference type="NCBI Taxonomy" id="993502"/>
    <lineage>
        <taxon>Bacteria</taxon>
        <taxon>Pseudomonadati</taxon>
        <taxon>Pseudomonadota</taxon>
        <taxon>Alphaproteobacteria</taxon>
        <taxon>Hyphomicrobiales</taxon>
        <taxon>Nitrobacteraceae</taxon>
        <taxon>Bradyrhizobium</taxon>
    </lineage>
</organism>
<proteinExistence type="predicted"/>
<gene>
    <name evidence="2" type="ORF">IQ17_01373</name>
</gene>
<dbReference type="PANTHER" id="PTHR43194:SF5">
    <property type="entry name" value="PIMELOYL-[ACYL-CARRIER PROTEIN] METHYL ESTER ESTERASE"/>
    <property type="match status" value="1"/>
</dbReference>
<dbReference type="PRINTS" id="PR00412">
    <property type="entry name" value="EPOXHYDRLASE"/>
</dbReference>
<dbReference type="InterPro" id="IPR000073">
    <property type="entry name" value="AB_hydrolase_1"/>
</dbReference>
<dbReference type="Proteomes" id="UP000317176">
    <property type="component" value="Unassembled WGS sequence"/>
</dbReference>
<feature type="domain" description="AB hydrolase-1" evidence="1">
    <location>
        <begin position="101"/>
        <end position="351"/>
    </location>
</feature>
<dbReference type="AlphaFoldDB" id="A0A562LLR0"/>
<dbReference type="Pfam" id="PF00561">
    <property type="entry name" value="Abhydrolase_1"/>
    <property type="match status" value="1"/>
</dbReference>
<dbReference type="SUPFAM" id="SSF53474">
    <property type="entry name" value="alpha/beta-Hydrolases"/>
    <property type="match status" value="1"/>
</dbReference>
<reference evidence="2 3" key="1">
    <citation type="journal article" date="2015" name="Stand. Genomic Sci.">
        <title>Genomic Encyclopedia of Bacterial and Archaeal Type Strains, Phase III: the genomes of soil and plant-associated and newly described type strains.</title>
        <authorList>
            <person name="Whitman W.B."/>
            <person name="Woyke T."/>
            <person name="Klenk H.P."/>
            <person name="Zhou Y."/>
            <person name="Lilburn T.G."/>
            <person name="Beck B.J."/>
            <person name="De Vos P."/>
            <person name="Vandamme P."/>
            <person name="Eisen J.A."/>
            <person name="Garrity G."/>
            <person name="Hugenholtz P."/>
            <person name="Kyrpides N.C."/>
        </authorList>
    </citation>
    <scope>NUCLEOTIDE SEQUENCE [LARGE SCALE GENOMIC DNA]</scope>
    <source>
        <strain evidence="2 3">CGMCC 1.10947</strain>
    </source>
</reference>
<evidence type="ECO:0000259" key="1">
    <source>
        <dbReference type="Pfam" id="PF00561"/>
    </source>
</evidence>
<dbReference type="GO" id="GO:0003824">
    <property type="term" value="F:catalytic activity"/>
    <property type="evidence" value="ECO:0007669"/>
    <property type="project" value="InterPro"/>
</dbReference>
<sequence length="364" mass="39802">MAGLDPAIHVSIAVGTWMPGTSPGMTETSMTRILSAALAAILLMTSFASHAADTAPREPYGIALEGFAYPYPVHLLPLVNDGEQLSMAYMDVAPAQPNGRTVVLLHGRNFPSSYWAPVIRMLSDAGYRVVVPDQVGFGKSSKPTGELHFDNLARNTMALLDHLKIEKTEIVAHSLGGMLGVRIARAYPDRVAHLVLTAPIGLEDYRLYVPPTPTDKMIETEDRLTAEGYRKQLQTNYAIKLSPDQITPFIDARFNIKGSPDYPRWLRAFVSSGQMIYREPVAHEIPLITVPTLFVMGADDHNAPGRPLAPEALRAKMGQNAELAKSLAAKMPNAKAEVIPDTGHLVFLEAPAKYRELVLNFLGR</sequence>
<comment type="caution">
    <text evidence="2">The sequence shown here is derived from an EMBL/GenBank/DDBJ whole genome shotgun (WGS) entry which is preliminary data.</text>
</comment>
<protein>
    <submittedName>
        <fullName evidence="2">Pimeloyl-ACP methyl ester carboxylesterase</fullName>
    </submittedName>
</protein>
<name>A0A562LLR0_9BRAD</name>
<dbReference type="EMBL" id="VLKL01000003">
    <property type="protein sequence ID" value="TWI08554.1"/>
    <property type="molecule type" value="Genomic_DNA"/>
</dbReference>
<dbReference type="Gene3D" id="3.40.50.1820">
    <property type="entry name" value="alpha/beta hydrolase"/>
    <property type="match status" value="1"/>
</dbReference>
<accession>A0A562LLR0</accession>
<dbReference type="InterPro" id="IPR029058">
    <property type="entry name" value="AB_hydrolase_fold"/>
</dbReference>
<dbReference type="InterPro" id="IPR050228">
    <property type="entry name" value="Carboxylesterase_BioH"/>
</dbReference>
<evidence type="ECO:0000313" key="3">
    <source>
        <dbReference type="Proteomes" id="UP000317176"/>
    </source>
</evidence>
<evidence type="ECO:0000313" key="2">
    <source>
        <dbReference type="EMBL" id="TWI08554.1"/>
    </source>
</evidence>
<dbReference type="InterPro" id="IPR000639">
    <property type="entry name" value="Epox_hydrolase-like"/>
</dbReference>
<dbReference type="PANTHER" id="PTHR43194">
    <property type="entry name" value="HYDROLASE ALPHA/BETA FOLD FAMILY"/>
    <property type="match status" value="1"/>
</dbReference>